<name>A0A923IUE3_9SPHI</name>
<feature type="transmembrane region" description="Helical" evidence="2">
    <location>
        <begin position="6"/>
        <end position="23"/>
    </location>
</feature>
<evidence type="ECO:0000313" key="4">
    <source>
        <dbReference type="Proteomes" id="UP000601055"/>
    </source>
</evidence>
<accession>A0A923IUE3</accession>
<comment type="caution">
    <text evidence="3">The sequence shown here is derived from an EMBL/GenBank/DDBJ whole genome shotgun (WGS) entry which is preliminary data.</text>
</comment>
<proteinExistence type="predicted"/>
<sequence>MKTNTVIIAIVIVAVLAFVYFIVKRNKKDQKELEDELNQKEITPDKHDDEHV</sequence>
<feature type="compositionally biased region" description="Basic and acidic residues" evidence="1">
    <location>
        <begin position="37"/>
        <end position="52"/>
    </location>
</feature>
<feature type="region of interest" description="Disordered" evidence="1">
    <location>
        <begin position="29"/>
        <end position="52"/>
    </location>
</feature>
<dbReference type="Proteomes" id="UP000601055">
    <property type="component" value="Unassembled WGS sequence"/>
</dbReference>
<keyword evidence="2" id="KW-1133">Transmembrane helix</keyword>
<evidence type="ECO:0000256" key="2">
    <source>
        <dbReference type="SAM" id="Phobius"/>
    </source>
</evidence>
<evidence type="ECO:0000313" key="3">
    <source>
        <dbReference type="EMBL" id="MBB2144796.1"/>
    </source>
</evidence>
<gene>
    <name evidence="3" type="ORF">GM921_04830</name>
</gene>
<dbReference type="RefSeq" id="WP_182921472.1">
    <property type="nucleotide sequence ID" value="NZ_WNXD01000001.1"/>
</dbReference>
<dbReference type="AlphaFoldDB" id="A0A923IUE3"/>
<evidence type="ECO:0000256" key="1">
    <source>
        <dbReference type="SAM" id="MobiDB-lite"/>
    </source>
</evidence>
<keyword evidence="2" id="KW-0812">Transmembrane</keyword>
<reference evidence="3" key="1">
    <citation type="submission" date="2019-11" db="EMBL/GenBank/DDBJ databases">
        <title>Description of Pedobacter sp. LMG 31464T.</title>
        <authorList>
            <person name="Carlier A."/>
            <person name="Qi S."/>
            <person name="Vandamme P."/>
        </authorList>
    </citation>
    <scope>NUCLEOTIDE SEQUENCE</scope>
    <source>
        <strain evidence="3">LMG 31464</strain>
    </source>
</reference>
<dbReference type="EMBL" id="WNXD01000001">
    <property type="protein sequence ID" value="MBB2144796.1"/>
    <property type="molecule type" value="Genomic_DNA"/>
</dbReference>
<organism evidence="3 4">
    <name type="scientific">Pedobacter planticolens</name>
    <dbReference type="NCBI Taxonomy" id="2679964"/>
    <lineage>
        <taxon>Bacteria</taxon>
        <taxon>Pseudomonadati</taxon>
        <taxon>Bacteroidota</taxon>
        <taxon>Sphingobacteriia</taxon>
        <taxon>Sphingobacteriales</taxon>
        <taxon>Sphingobacteriaceae</taxon>
        <taxon>Pedobacter</taxon>
    </lineage>
</organism>
<protein>
    <recommendedName>
        <fullName evidence="5">LPXTG-motif cell wall anchor domain-containing protein</fullName>
    </recommendedName>
</protein>
<evidence type="ECO:0008006" key="5">
    <source>
        <dbReference type="Google" id="ProtNLM"/>
    </source>
</evidence>
<keyword evidence="2" id="KW-0472">Membrane</keyword>
<keyword evidence="4" id="KW-1185">Reference proteome</keyword>